<name>A0A8T3AG87_DENNO</name>
<keyword evidence="2" id="KW-1185">Reference proteome</keyword>
<evidence type="ECO:0000313" key="2">
    <source>
        <dbReference type="Proteomes" id="UP000829196"/>
    </source>
</evidence>
<sequence>MILYAIPPSFEITTNNTYKKMFQYSTAKVNHLKFNETIPTKLLKVLFLFLNYPKFFLSLSLSPNDHIKHAYILKIHNFV</sequence>
<gene>
    <name evidence="1" type="ORF">KFK09_025178</name>
</gene>
<comment type="caution">
    <text evidence="1">The sequence shown here is derived from an EMBL/GenBank/DDBJ whole genome shotgun (WGS) entry which is preliminary data.</text>
</comment>
<reference evidence="1" key="1">
    <citation type="journal article" date="2022" name="Front. Genet.">
        <title>Chromosome-Scale Assembly of the Dendrobium nobile Genome Provides Insights Into the Molecular Mechanism of the Biosynthesis of the Medicinal Active Ingredient of Dendrobium.</title>
        <authorList>
            <person name="Xu Q."/>
            <person name="Niu S.-C."/>
            <person name="Li K.-L."/>
            <person name="Zheng P.-J."/>
            <person name="Zhang X.-J."/>
            <person name="Jia Y."/>
            <person name="Liu Y."/>
            <person name="Niu Y.-X."/>
            <person name="Yu L.-H."/>
            <person name="Chen D.-F."/>
            <person name="Zhang G.-Q."/>
        </authorList>
    </citation>
    <scope>NUCLEOTIDE SEQUENCE</scope>
    <source>
        <tissue evidence="1">Leaf</tissue>
    </source>
</reference>
<protein>
    <submittedName>
        <fullName evidence="1">Uncharacterized protein</fullName>
    </submittedName>
</protein>
<dbReference type="EMBL" id="JAGYWB010000017">
    <property type="protein sequence ID" value="KAI0495031.1"/>
    <property type="molecule type" value="Genomic_DNA"/>
</dbReference>
<dbReference type="Proteomes" id="UP000829196">
    <property type="component" value="Unassembled WGS sequence"/>
</dbReference>
<proteinExistence type="predicted"/>
<evidence type="ECO:0000313" key="1">
    <source>
        <dbReference type="EMBL" id="KAI0495031.1"/>
    </source>
</evidence>
<organism evidence="1 2">
    <name type="scientific">Dendrobium nobile</name>
    <name type="common">Orchid</name>
    <dbReference type="NCBI Taxonomy" id="94219"/>
    <lineage>
        <taxon>Eukaryota</taxon>
        <taxon>Viridiplantae</taxon>
        <taxon>Streptophyta</taxon>
        <taxon>Embryophyta</taxon>
        <taxon>Tracheophyta</taxon>
        <taxon>Spermatophyta</taxon>
        <taxon>Magnoliopsida</taxon>
        <taxon>Liliopsida</taxon>
        <taxon>Asparagales</taxon>
        <taxon>Orchidaceae</taxon>
        <taxon>Epidendroideae</taxon>
        <taxon>Malaxideae</taxon>
        <taxon>Dendrobiinae</taxon>
        <taxon>Dendrobium</taxon>
    </lineage>
</organism>
<dbReference type="AlphaFoldDB" id="A0A8T3AG87"/>
<accession>A0A8T3AG87</accession>